<dbReference type="InterPro" id="IPR024077">
    <property type="entry name" value="Neurolysin/TOP_dom2"/>
</dbReference>
<evidence type="ECO:0000256" key="4">
    <source>
        <dbReference type="ARBA" id="ARBA00022801"/>
    </source>
</evidence>
<dbReference type="CDD" id="cd06455">
    <property type="entry name" value="M3A_TOP"/>
    <property type="match status" value="1"/>
</dbReference>
<dbReference type="AlphaFoldDB" id="A0A084FY49"/>
<organism evidence="9 10">
    <name type="scientific">Pseudallescheria apiosperma</name>
    <name type="common">Scedosporium apiospermum</name>
    <dbReference type="NCBI Taxonomy" id="563466"/>
    <lineage>
        <taxon>Eukaryota</taxon>
        <taxon>Fungi</taxon>
        <taxon>Dikarya</taxon>
        <taxon>Ascomycota</taxon>
        <taxon>Pezizomycotina</taxon>
        <taxon>Sordariomycetes</taxon>
        <taxon>Hypocreomycetidae</taxon>
        <taxon>Microascales</taxon>
        <taxon>Microascaceae</taxon>
        <taxon>Scedosporium</taxon>
    </lineage>
</organism>
<name>A0A084FY49_PSEDA</name>
<dbReference type="HOGENOM" id="CLU_001805_1_2_1"/>
<dbReference type="Pfam" id="PF01432">
    <property type="entry name" value="Peptidase_M3"/>
    <property type="match status" value="2"/>
</dbReference>
<sequence>MAPTPPQPLPLVPRLDEIVPIAEEAISQIRRTRKQILETVTPDTATFSNTIQPRAELRNTIQAKFGMIWVLGYASPDREVHNEVDKVRELMRKANAEWMSETSWFKLVKAVADKDEPLHPEDKLWLRDELLNYTRCGHGILSQEQIEKYLKGRNEIDAMRTQFAQNLRTENGGIWFSLEDLDGIPATYLDSWKSSEADPDKKFVHFTNGGTKTVITYANKGETRKQMYLANDKKVPGNVPLFQDIIMRRDIQARMLGYASHGAFRVERRAAKSIEWVSEFLGKLRNDLVPHGSEELRLLRDRRKKHLQDQGIDLECDGLSPPWDQKYYQRLAEEELNIDRAKISEFFPLEYTAPAMLDVFAEFLNLQFSPVPQGDLESTLVWHESVRVWSVWEGRNGETSFVGYLYFDLIWPPPAGRAILLKHEEVVTLFHDWEELGHGIHNLLSRTTHAQYHGTNLPPDFGEMPSVMLENWCWMKDVLKKLGCHFSKLSPQYREQWHEKHLSDAEPPTQVPDELLDSLIKGRKLNLTMWYLHQLAVSIFEITVHSPKTHEEIQGLDAQKLWYDLREQIEGLDMSEARLEGHDHVTFGHLLAGYDAGYYGYLTAHAWALDVFRSVFAKDPHDQEAWEKYRRGILEHGGSYGDEVKMLDDFLGRPSNSDALVEYLSGSS</sequence>
<comment type="caution">
    <text evidence="9">The sequence shown here is derived from an EMBL/GenBank/DDBJ whole genome shotgun (WGS) entry which is preliminary data.</text>
</comment>
<evidence type="ECO:0000313" key="10">
    <source>
        <dbReference type="Proteomes" id="UP000028545"/>
    </source>
</evidence>
<keyword evidence="2 7" id="KW-0645">Protease</keyword>
<dbReference type="Gene3D" id="1.10.1370.40">
    <property type="match status" value="2"/>
</dbReference>
<dbReference type="GeneID" id="27728068"/>
<dbReference type="GO" id="GO:0046872">
    <property type="term" value="F:metal ion binding"/>
    <property type="evidence" value="ECO:0007669"/>
    <property type="project" value="UniProtKB-UniRule"/>
</dbReference>
<proteinExistence type="inferred from homology"/>
<dbReference type="GO" id="GO:0006508">
    <property type="term" value="P:proteolysis"/>
    <property type="evidence" value="ECO:0007669"/>
    <property type="project" value="UniProtKB-KW"/>
</dbReference>
<dbReference type="Proteomes" id="UP000028545">
    <property type="component" value="Unassembled WGS sequence"/>
</dbReference>
<gene>
    <name evidence="9" type="ORF">SAPIO_CDS8996</name>
</gene>
<reference evidence="9 10" key="1">
    <citation type="journal article" date="2014" name="Genome Announc.">
        <title>Draft genome sequence of the pathogenic fungus Scedosporium apiospermum.</title>
        <authorList>
            <person name="Vandeputte P."/>
            <person name="Ghamrawi S."/>
            <person name="Rechenmann M."/>
            <person name="Iltis A."/>
            <person name="Giraud S."/>
            <person name="Fleury M."/>
            <person name="Thornton C."/>
            <person name="Delhaes L."/>
            <person name="Meyer W."/>
            <person name="Papon N."/>
            <person name="Bouchara J.P."/>
        </authorList>
    </citation>
    <scope>NUCLEOTIDE SEQUENCE [LARGE SCALE GENOMIC DNA]</scope>
    <source>
        <strain evidence="9 10">IHEM 14462</strain>
    </source>
</reference>
<dbReference type="PANTHER" id="PTHR11804:SF84">
    <property type="entry name" value="SACCHAROLYSIN"/>
    <property type="match status" value="1"/>
</dbReference>
<evidence type="ECO:0000256" key="2">
    <source>
        <dbReference type="ARBA" id="ARBA00022670"/>
    </source>
</evidence>
<dbReference type="InterPro" id="IPR024080">
    <property type="entry name" value="Neurolysin/TOP_N"/>
</dbReference>
<comment type="cofactor">
    <cofactor evidence="7">
        <name>Zn(2+)</name>
        <dbReference type="ChEBI" id="CHEBI:29105"/>
    </cofactor>
    <text evidence="7">Binds 1 zinc ion.</text>
</comment>
<dbReference type="Gene3D" id="1.10.1370.10">
    <property type="entry name" value="Neurolysin, domain 3"/>
    <property type="match status" value="1"/>
</dbReference>
<keyword evidence="10" id="KW-1185">Reference proteome</keyword>
<feature type="domain" description="Peptidase M3A/M3B catalytic" evidence="8">
    <location>
        <begin position="416"/>
        <end position="662"/>
    </location>
</feature>
<evidence type="ECO:0000256" key="5">
    <source>
        <dbReference type="ARBA" id="ARBA00022833"/>
    </source>
</evidence>
<keyword evidence="3 7" id="KW-0479">Metal-binding</keyword>
<dbReference type="OMA" id="QLAMIDM"/>
<evidence type="ECO:0000313" key="9">
    <source>
        <dbReference type="EMBL" id="KEZ40011.1"/>
    </source>
</evidence>
<dbReference type="GO" id="GO:0004222">
    <property type="term" value="F:metalloendopeptidase activity"/>
    <property type="evidence" value="ECO:0007669"/>
    <property type="project" value="InterPro"/>
</dbReference>
<dbReference type="InterPro" id="IPR045090">
    <property type="entry name" value="Pept_M3A_M3B"/>
</dbReference>
<comment type="similarity">
    <text evidence="1 7">Belongs to the peptidase M3 family.</text>
</comment>
<evidence type="ECO:0000256" key="3">
    <source>
        <dbReference type="ARBA" id="ARBA00022723"/>
    </source>
</evidence>
<dbReference type="SUPFAM" id="SSF55486">
    <property type="entry name" value="Metalloproteases ('zincins'), catalytic domain"/>
    <property type="match status" value="1"/>
</dbReference>
<dbReference type="EMBL" id="JOWA01000132">
    <property type="protein sequence ID" value="KEZ40011.1"/>
    <property type="molecule type" value="Genomic_DNA"/>
</dbReference>
<evidence type="ECO:0000256" key="7">
    <source>
        <dbReference type="RuleBase" id="RU003435"/>
    </source>
</evidence>
<protein>
    <submittedName>
        <fullName evidence="9">Peptidase family M3</fullName>
    </submittedName>
</protein>
<evidence type="ECO:0000259" key="8">
    <source>
        <dbReference type="Pfam" id="PF01432"/>
    </source>
</evidence>
<dbReference type="VEuPathDB" id="FungiDB:SAPIO_CDS8996"/>
<dbReference type="PANTHER" id="PTHR11804">
    <property type="entry name" value="PROTEASE M3 THIMET OLIGOPEPTIDASE-RELATED"/>
    <property type="match status" value="1"/>
</dbReference>
<dbReference type="Gene3D" id="1.20.1050.40">
    <property type="entry name" value="Endopeptidase. Chain P, domain 1"/>
    <property type="match status" value="1"/>
</dbReference>
<keyword evidence="5 7" id="KW-0862">Zinc</keyword>
<dbReference type="KEGG" id="sapo:SAPIO_CDS8996"/>
<evidence type="ECO:0000256" key="6">
    <source>
        <dbReference type="ARBA" id="ARBA00023049"/>
    </source>
</evidence>
<dbReference type="GO" id="GO:0005758">
    <property type="term" value="C:mitochondrial intermembrane space"/>
    <property type="evidence" value="ECO:0007669"/>
    <property type="project" value="TreeGrafter"/>
</dbReference>
<dbReference type="OrthoDB" id="534666at2759"/>
<keyword evidence="6 7" id="KW-0482">Metalloprotease</keyword>
<evidence type="ECO:0000256" key="1">
    <source>
        <dbReference type="ARBA" id="ARBA00006040"/>
    </source>
</evidence>
<keyword evidence="4 7" id="KW-0378">Hydrolase</keyword>
<dbReference type="InterPro" id="IPR001567">
    <property type="entry name" value="Pept_M3A_M3B_dom"/>
</dbReference>
<dbReference type="GO" id="GO:0006518">
    <property type="term" value="P:peptide metabolic process"/>
    <property type="evidence" value="ECO:0007669"/>
    <property type="project" value="TreeGrafter"/>
</dbReference>
<accession>A0A084FY49</accession>
<dbReference type="RefSeq" id="XP_016639810.1">
    <property type="nucleotide sequence ID" value="XM_016790507.1"/>
</dbReference>
<feature type="domain" description="Peptidase M3A/M3B catalytic" evidence="8">
    <location>
        <begin position="215"/>
        <end position="409"/>
    </location>
</feature>